<sequence>MFGKVGSYGGDTTRRLMQPTQSRSKFTLNLTRCVVPTLNLNGSLKTWEKESESVTEYSNKSYIVINEVNVLGNSSCELLLQFNSYNAIIFINMIFMY</sequence>
<evidence type="ECO:0000313" key="1">
    <source>
        <dbReference type="EMBL" id="PON49514.1"/>
    </source>
</evidence>
<comment type="caution">
    <text evidence="1">The sequence shown here is derived from an EMBL/GenBank/DDBJ whole genome shotgun (WGS) entry which is preliminary data.</text>
</comment>
<reference evidence="2" key="1">
    <citation type="submission" date="2016-06" db="EMBL/GenBank/DDBJ databases">
        <title>Parallel loss of symbiosis genes in relatives of nitrogen-fixing non-legume Parasponia.</title>
        <authorList>
            <person name="Van Velzen R."/>
            <person name="Holmer R."/>
            <person name="Bu F."/>
            <person name="Rutten L."/>
            <person name="Van Zeijl A."/>
            <person name="Liu W."/>
            <person name="Santuari L."/>
            <person name="Cao Q."/>
            <person name="Sharma T."/>
            <person name="Shen D."/>
            <person name="Roswanjaya Y."/>
            <person name="Wardhani T."/>
            <person name="Kalhor M.S."/>
            <person name="Jansen J."/>
            <person name="Van den Hoogen J."/>
            <person name="Gungor B."/>
            <person name="Hartog M."/>
            <person name="Hontelez J."/>
            <person name="Verver J."/>
            <person name="Yang W.-C."/>
            <person name="Schijlen E."/>
            <person name="Repin R."/>
            <person name="Schilthuizen M."/>
            <person name="Schranz E."/>
            <person name="Heidstra R."/>
            <person name="Miyata K."/>
            <person name="Fedorova E."/>
            <person name="Kohlen W."/>
            <person name="Bisseling T."/>
            <person name="Smit S."/>
            <person name="Geurts R."/>
        </authorList>
    </citation>
    <scope>NUCLEOTIDE SEQUENCE [LARGE SCALE GENOMIC DNA]</scope>
    <source>
        <strain evidence="2">cv. RG33-2</strain>
    </source>
</reference>
<dbReference type="Proteomes" id="UP000237000">
    <property type="component" value="Unassembled WGS sequence"/>
</dbReference>
<evidence type="ECO:0000313" key="2">
    <source>
        <dbReference type="Proteomes" id="UP000237000"/>
    </source>
</evidence>
<accession>A0A2P5BL76</accession>
<keyword evidence="2" id="KW-1185">Reference proteome</keyword>
<dbReference type="OrthoDB" id="10366778at2759"/>
<proteinExistence type="predicted"/>
<organism evidence="1 2">
    <name type="scientific">Trema orientale</name>
    <name type="common">Charcoal tree</name>
    <name type="synonym">Celtis orientalis</name>
    <dbReference type="NCBI Taxonomy" id="63057"/>
    <lineage>
        <taxon>Eukaryota</taxon>
        <taxon>Viridiplantae</taxon>
        <taxon>Streptophyta</taxon>
        <taxon>Embryophyta</taxon>
        <taxon>Tracheophyta</taxon>
        <taxon>Spermatophyta</taxon>
        <taxon>Magnoliopsida</taxon>
        <taxon>eudicotyledons</taxon>
        <taxon>Gunneridae</taxon>
        <taxon>Pentapetalae</taxon>
        <taxon>rosids</taxon>
        <taxon>fabids</taxon>
        <taxon>Rosales</taxon>
        <taxon>Cannabaceae</taxon>
        <taxon>Trema</taxon>
    </lineage>
</organism>
<protein>
    <submittedName>
        <fullName evidence="1">Uncharacterized protein</fullName>
    </submittedName>
</protein>
<dbReference type="EMBL" id="JXTC01000500">
    <property type="protein sequence ID" value="PON49514.1"/>
    <property type="molecule type" value="Genomic_DNA"/>
</dbReference>
<dbReference type="AlphaFoldDB" id="A0A2P5BL76"/>
<name>A0A2P5BL76_TREOI</name>
<gene>
    <name evidence="1" type="ORF">TorRG33x02_317410</name>
</gene>
<dbReference type="InParanoid" id="A0A2P5BL76"/>